<gene>
    <name evidence="1" type="ORF">HPP92_000364</name>
</gene>
<name>A0A835RRZ2_VANPL</name>
<evidence type="ECO:0000313" key="2">
    <source>
        <dbReference type="Proteomes" id="UP000636800"/>
    </source>
</evidence>
<evidence type="ECO:0000313" key="1">
    <source>
        <dbReference type="EMBL" id="KAG0495673.1"/>
    </source>
</evidence>
<dbReference type="AlphaFoldDB" id="A0A835RRZ2"/>
<accession>A0A835RRZ2</accession>
<dbReference type="Proteomes" id="UP000636800">
    <property type="component" value="Chromosome 1"/>
</dbReference>
<keyword evidence="2" id="KW-1185">Reference proteome</keyword>
<dbReference type="EMBL" id="JADCNL010000001">
    <property type="protein sequence ID" value="KAG0495673.1"/>
    <property type="molecule type" value="Genomic_DNA"/>
</dbReference>
<proteinExistence type="predicted"/>
<dbReference type="OrthoDB" id="5570127at2759"/>
<sequence>MAESVRGPTEVQAAKNGEGRVRYNAIAEDNETGWGRQDSATGASWKDFYGLYVRTSRKTNDSRVKLPTVKYRRSRLCMRQKILREGRQIWLDRLLGKRVIMEERRRQRQCDDIAVSDRFEILASVRAACIPGRPRQARPALQETRLIRTGPLSAPAAVMGGFQVGIAVLEISAMYAKIGMECRGDEETSHLWVSRTSPFGNQRHHKLLSHLTRDLYNVGRYRLCNEERFKEDD</sequence>
<comment type="caution">
    <text evidence="1">The sequence shown here is derived from an EMBL/GenBank/DDBJ whole genome shotgun (WGS) entry which is preliminary data.</text>
</comment>
<protein>
    <submittedName>
        <fullName evidence="1">Uncharacterized protein</fullName>
    </submittedName>
</protein>
<reference evidence="1 2" key="1">
    <citation type="journal article" date="2020" name="Nat. Food">
        <title>A phased Vanilla planifolia genome enables genetic improvement of flavour and production.</title>
        <authorList>
            <person name="Hasing T."/>
            <person name="Tang H."/>
            <person name="Brym M."/>
            <person name="Khazi F."/>
            <person name="Huang T."/>
            <person name="Chambers A.H."/>
        </authorList>
    </citation>
    <scope>NUCLEOTIDE SEQUENCE [LARGE SCALE GENOMIC DNA]</scope>
    <source>
        <tissue evidence="1">Leaf</tissue>
    </source>
</reference>
<organism evidence="1 2">
    <name type="scientific">Vanilla planifolia</name>
    <name type="common">Vanilla</name>
    <dbReference type="NCBI Taxonomy" id="51239"/>
    <lineage>
        <taxon>Eukaryota</taxon>
        <taxon>Viridiplantae</taxon>
        <taxon>Streptophyta</taxon>
        <taxon>Embryophyta</taxon>
        <taxon>Tracheophyta</taxon>
        <taxon>Spermatophyta</taxon>
        <taxon>Magnoliopsida</taxon>
        <taxon>Liliopsida</taxon>
        <taxon>Asparagales</taxon>
        <taxon>Orchidaceae</taxon>
        <taxon>Vanilloideae</taxon>
        <taxon>Vanilleae</taxon>
        <taxon>Vanilla</taxon>
    </lineage>
</organism>